<organism evidence="2 3">
    <name type="scientific">Paralimibaculum aggregatum</name>
    <dbReference type="NCBI Taxonomy" id="3036245"/>
    <lineage>
        <taxon>Bacteria</taxon>
        <taxon>Pseudomonadati</taxon>
        <taxon>Pseudomonadota</taxon>
        <taxon>Alphaproteobacteria</taxon>
        <taxon>Rhodobacterales</taxon>
        <taxon>Paracoccaceae</taxon>
        <taxon>Paralimibaculum</taxon>
    </lineage>
</organism>
<feature type="compositionally biased region" description="Basic and acidic residues" evidence="1">
    <location>
        <begin position="138"/>
        <end position="150"/>
    </location>
</feature>
<evidence type="ECO:0000256" key="1">
    <source>
        <dbReference type="SAM" id="MobiDB-lite"/>
    </source>
</evidence>
<gene>
    <name evidence="2" type="ORF">LNKW23_01640</name>
</gene>
<comment type="caution">
    <text evidence="2">The sequence shown here is derived from an EMBL/GenBank/DDBJ whole genome shotgun (WGS) entry which is preliminary data.</text>
</comment>
<feature type="region of interest" description="Disordered" evidence="1">
    <location>
        <begin position="108"/>
        <end position="150"/>
    </location>
</feature>
<dbReference type="Proteomes" id="UP001239909">
    <property type="component" value="Unassembled WGS sequence"/>
</dbReference>
<keyword evidence="3" id="KW-1185">Reference proteome</keyword>
<evidence type="ECO:0000313" key="3">
    <source>
        <dbReference type="Proteomes" id="UP001239909"/>
    </source>
</evidence>
<evidence type="ECO:0000313" key="2">
    <source>
        <dbReference type="EMBL" id="GMG80952.1"/>
    </source>
</evidence>
<dbReference type="EMBL" id="BSYI01000001">
    <property type="protein sequence ID" value="GMG80952.1"/>
    <property type="molecule type" value="Genomic_DNA"/>
</dbReference>
<feature type="compositionally biased region" description="Basic and acidic residues" evidence="1">
    <location>
        <begin position="25"/>
        <end position="34"/>
    </location>
</feature>
<protein>
    <submittedName>
        <fullName evidence="2">Uncharacterized protein</fullName>
    </submittedName>
</protein>
<dbReference type="RefSeq" id="WP_285669576.1">
    <property type="nucleotide sequence ID" value="NZ_BSYI01000001.1"/>
</dbReference>
<feature type="region of interest" description="Disordered" evidence="1">
    <location>
        <begin position="25"/>
        <end position="44"/>
    </location>
</feature>
<accession>A0ABQ6LDA4</accession>
<reference evidence="2 3" key="1">
    <citation type="submission" date="2023-04" db="EMBL/GenBank/DDBJ databases">
        <title>Marinoamorphus aggregata gen. nov., sp. Nov., isolate from tissue of brittle star Ophioplocus japonicus.</title>
        <authorList>
            <person name="Kawano K."/>
            <person name="Sawayama S."/>
            <person name="Nakagawa S."/>
        </authorList>
    </citation>
    <scope>NUCLEOTIDE SEQUENCE [LARGE SCALE GENOMIC DNA]</scope>
    <source>
        <strain evidence="2 3">NKW23</strain>
    </source>
</reference>
<sequence length="150" mass="16936">MCAEIASGEKAMRRIRAQAKTALEAGDKAAKSMPERQGQWSTGRYREGVDTKRLDTVMAAALRKDVKESRVDVYQEELRADVMLSNETMNTLRGLDKLATGAAKAWWRRRSRSASRRRAPSAGPWRWSGRHRAVTEGMGRREDTDRKEGA</sequence>
<feature type="compositionally biased region" description="Basic residues" evidence="1">
    <location>
        <begin position="108"/>
        <end position="119"/>
    </location>
</feature>
<proteinExistence type="predicted"/>
<name>A0ABQ6LDA4_9RHOB</name>